<keyword evidence="2" id="KW-0393">Immunoglobulin domain</keyword>
<dbReference type="RefSeq" id="XP_040589774.1">
    <property type="nucleotide sequence ID" value="XM_040733840.1"/>
</dbReference>
<feature type="domain" description="Immunoglobulin subtype 2" evidence="3">
    <location>
        <begin position="28"/>
        <end position="90"/>
    </location>
</feature>
<dbReference type="InterPro" id="IPR003599">
    <property type="entry name" value="Ig_sub"/>
</dbReference>
<dbReference type="SUPFAM" id="SSF48726">
    <property type="entry name" value="Immunoglobulin"/>
    <property type="match status" value="3"/>
</dbReference>
<feature type="domain" description="Immunoglobulin" evidence="4">
    <location>
        <begin position="117"/>
        <end position="208"/>
    </location>
</feature>
<dbReference type="SMART" id="SM00409">
    <property type="entry name" value="IG"/>
    <property type="match status" value="2"/>
</dbReference>
<evidence type="ECO:0000313" key="6">
    <source>
        <dbReference type="RefSeq" id="XP_040589774.1"/>
    </source>
</evidence>
<dbReference type="GeneID" id="121135316"/>
<evidence type="ECO:0000259" key="4">
    <source>
        <dbReference type="SMART" id="SM00409"/>
    </source>
</evidence>
<proteinExistence type="predicted"/>
<gene>
    <name evidence="6" type="primary">LOC121135316</name>
</gene>
<evidence type="ECO:0000256" key="1">
    <source>
        <dbReference type="ARBA" id="ARBA00023157"/>
    </source>
</evidence>
<dbReference type="PANTHER" id="PTHR11738">
    <property type="entry name" value="MHC CLASS I NK CELL RECEPTOR"/>
    <property type="match status" value="1"/>
</dbReference>
<evidence type="ECO:0000259" key="3">
    <source>
        <dbReference type="SMART" id="SM00408"/>
    </source>
</evidence>
<accession>A0ABM2WFX4</accession>
<reference evidence="6" key="1">
    <citation type="submission" date="2025-08" db="UniProtKB">
        <authorList>
            <consortium name="RefSeq"/>
        </authorList>
    </citation>
    <scope>IDENTIFICATION</scope>
    <source>
        <tissue evidence="6">Liver</tissue>
    </source>
</reference>
<dbReference type="InterPro" id="IPR050412">
    <property type="entry name" value="Ig-like_Receptors_ImmuneReg"/>
</dbReference>
<dbReference type="Gene3D" id="2.60.40.10">
    <property type="entry name" value="Immunoglobulins"/>
    <property type="match status" value="3"/>
</dbReference>
<dbReference type="InterPro" id="IPR003598">
    <property type="entry name" value="Ig_sub2"/>
</dbReference>
<dbReference type="InterPro" id="IPR013151">
    <property type="entry name" value="Immunoglobulin_dom"/>
</dbReference>
<name>A0ABM2WFX4_MESAU</name>
<organism evidence="5 6">
    <name type="scientific">Mesocricetus auratus</name>
    <name type="common">Golden hamster</name>
    <dbReference type="NCBI Taxonomy" id="10036"/>
    <lineage>
        <taxon>Eukaryota</taxon>
        <taxon>Metazoa</taxon>
        <taxon>Chordata</taxon>
        <taxon>Craniata</taxon>
        <taxon>Vertebrata</taxon>
        <taxon>Euteleostomi</taxon>
        <taxon>Mammalia</taxon>
        <taxon>Eutheria</taxon>
        <taxon>Euarchontoglires</taxon>
        <taxon>Glires</taxon>
        <taxon>Rodentia</taxon>
        <taxon>Myomorpha</taxon>
        <taxon>Muroidea</taxon>
        <taxon>Cricetidae</taxon>
        <taxon>Cricetinae</taxon>
        <taxon>Mesocricetus</taxon>
    </lineage>
</organism>
<dbReference type="InterPro" id="IPR013783">
    <property type="entry name" value="Ig-like_fold"/>
</dbReference>
<dbReference type="Pfam" id="PF00047">
    <property type="entry name" value="ig"/>
    <property type="match status" value="3"/>
</dbReference>
<dbReference type="Proteomes" id="UP000886700">
    <property type="component" value="Unplaced"/>
</dbReference>
<keyword evidence="1" id="KW-1015">Disulfide bond</keyword>
<dbReference type="InterPro" id="IPR036179">
    <property type="entry name" value="Ig-like_dom_sf"/>
</dbReference>
<feature type="domain" description="Immunoglobulin" evidence="4">
    <location>
        <begin position="22"/>
        <end position="106"/>
    </location>
</feature>
<dbReference type="PANTHER" id="PTHR11738:SF113">
    <property type="entry name" value="KILLER CELL IMMUNOGLOBULIN-LIKE RECEPTOR 2DL4"/>
    <property type="match status" value="1"/>
</dbReference>
<evidence type="ECO:0000313" key="5">
    <source>
        <dbReference type="Proteomes" id="UP000886700"/>
    </source>
</evidence>
<protein>
    <submittedName>
        <fullName evidence="6">Killer cell immunoglobulin-like receptor 3DL1</fullName>
    </submittedName>
</protein>
<keyword evidence="5" id="KW-1185">Reference proteome</keyword>
<sequence length="349" mass="39020">MLSVPLNILCTGSYQKHLLSAWPSPVVALGQHVELRCDSHRESDLFQLYKELGDFIPQVHERIFKKSMLLGPVTTAHGGTYRCYNHYHQNPNDLSLHSNPLKIIISGIYRKPLLFVPHTNLVNSGEKVTLKCHSQIVFDIFILNLQINRIGKESFQHSAESHLGGSHASFSIGPTTPAHAGTYICYGSFNHTPYEWSESSDPVDIVITGLYKKPSLAVLMGPMVMSGENMTLACISDHQFDMFHLSREQVSKGHGLPAMQSHNGIFQANFFLGPVIQAGNYRCYGSFRNSSFVWSSPSDPLYLPVTGNYTSFPEPDFKTSKQIIPLLYLKLLVLKSTEVMCCASFLTHL</sequence>
<feature type="domain" description="Immunoglobulin subtype 2" evidence="3">
    <location>
        <begin position="123"/>
        <end position="192"/>
    </location>
</feature>
<dbReference type="SMART" id="SM00408">
    <property type="entry name" value="IGc2"/>
    <property type="match status" value="2"/>
</dbReference>
<evidence type="ECO:0000256" key="2">
    <source>
        <dbReference type="ARBA" id="ARBA00023319"/>
    </source>
</evidence>